<evidence type="ECO:0000313" key="2">
    <source>
        <dbReference type="Proteomes" id="UP000828390"/>
    </source>
</evidence>
<accession>A0A9D4HTB8</accession>
<evidence type="ECO:0000313" key="1">
    <source>
        <dbReference type="EMBL" id="KAH3730150.1"/>
    </source>
</evidence>
<reference evidence="1" key="1">
    <citation type="journal article" date="2019" name="bioRxiv">
        <title>The Genome of the Zebra Mussel, Dreissena polymorpha: A Resource for Invasive Species Research.</title>
        <authorList>
            <person name="McCartney M.A."/>
            <person name="Auch B."/>
            <person name="Kono T."/>
            <person name="Mallez S."/>
            <person name="Zhang Y."/>
            <person name="Obille A."/>
            <person name="Becker A."/>
            <person name="Abrahante J.E."/>
            <person name="Garbe J."/>
            <person name="Badalamenti J.P."/>
            <person name="Herman A."/>
            <person name="Mangelson H."/>
            <person name="Liachko I."/>
            <person name="Sullivan S."/>
            <person name="Sone E.D."/>
            <person name="Koren S."/>
            <person name="Silverstein K.A.T."/>
            <person name="Beckman K.B."/>
            <person name="Gohl D.M."/>
        </authorList>
    </citation>
    <scope>NUCLEOTIDE SEQUENCE</scope>
    <source>
        <strain evidence="1">Duluth1</strain>
        <tissue evidence="1">Whole animal</tissue>
    </source>
</reference>
<dbReference type="EMBL" id="JAIWYP010000012">
    <property type="protein sequence ID" value="KAH3730150.1"/>
    <property type="molecule type" value="Genomic_DNA"/>
</dbReference>
<keyword evidence="2" id="KW-1185">Reference proteome</keyword>
<protein>
    <submittedName>
        <fullName evidence="1">Uncharacterized protein</fullName>
    </submittedName>
</protein>
<name>A0A9D4HTB8_DREPO</name>
<organism evidence="1 2">
    <name type="scientific">Dreissena polymorpha</name>
    <name type="common">Zebra mussel</name>
    <name type="synonym">Mytilus polymorpha</name>
    <dbReference type="NCBI Taxonomy" id="45954"/>
    <lineage>
        <taxon>Eukaryota</taxon>
        <taxon>Metazoa</taxon>
        <taxon>Spiralia</taxon>
        <taxon>Lophotrochozoa</taxon>
        <taxon>Mollusca</taxon>
        <taxon>Bivalvia</taxon>
        <taxon>Autobranchia</taxon>
        <taxon>Heteroconchia</taxon>
        <taxon>Euheterodonta</taxon>
        <taxon>Imparidentia</taxon>
        <taxon>Neoheterodontei</taxon>
        <taxon>Myida</taxon>
        <taxon>Dreissenoidea</taxon>
        <taxon>Dreissenidae</taxon>
        <taxon>Dreissena</taxon>
    </lineage>
</organism>
<dbReference type="Proteomes" id="UP000828390">
    <property type="component" value="Unassembled WGS sequence"/>
</dbReference>
<reference evidence="1" key="2">
    <citation type="submission" date="2020-11" db="EMBL/GenBank/DDBJ databases">
        <authorList>
            <person name="McCartney M.A."/>
            <person name="Auch B."/>
            <person name="Kono T."/>
            <person name="Mallez S."/>
            <person name="Becker A."/>
            <person name="Gohl D.M."/>
            <person name="Silverstein K.A.T."/>
            <person name="Koren S."/>
            <person name="Bechman K.B."/>
            <person name="Herman A."/>
            <person name="Abrahante J.E."/>
            <person name="Garbe J."/>
        </authorList>
    </citation>
    <scope>NUCLEOTIDE SEQUENCE</scope>
    <source>
        <strain evidence="1">Duluth1</strain>
        <tissue evidence="1">Whole animal</tissue>
    </source>
</reference>
<sequence>MSSMETTIAQRRIFEEVQMERTLAVDLQEQEARDRALALTLQDEDWLSGHAVDGENYLTAGNATALNNYATSSNVMGSMETTIAQRRRIFEALQMEQEERDRAFALTLQEEDRLSGNAGRCGKLFNRSTGMAA</sequence>
<comment type="caution">
    <text evidence="1">The sequence shown here is derived from an EMBL/GenBank/DDBJ whole genome shotgun (WGS) entry which is preliminary data.</text>
</comment>
<proteinExistence type="predicted"/>
<gene>
    <name evidence="1" type="ORF">DPMN_056131</name>
</gene>
<dbReference type="AlphaFoldDB" id="A0A9D4HTB8"/>